<feature type="non-terminal residue" evidence="1">
    <location>
        <position position="68"/>
    </location>
</feature>
<keyword evidence="2" id="KW-1185">Reference proteome</keyword>
<proteinExistence type="predicted"/>
<dbReference type="Proteomes" id="UP001186974">
    <property type="component" value="Unassembled WGS sequence"/>
</dbReference>
<accession>A0ACC3DFF8</accession>
<reference evidence="1" key="1">
    <citation type="submission" date="2024-09" db="EMBL/GenBank/DDBJ databases">
        <title>Black Yeasts Isolated from many extreme environments.</title>
        <authorList>
            <person name="Coleine C."/>
            <person name="Stajich J.E."/>
            <person name="Selbmann L."/>
        </authorList>
    </citation>
    <scope>NUCLEOTIDE SEQUENCE</scope>
    <source>
        <strain evidence="1">CCFEE 5737</strain>
    </source>
</reference>
<evidence type="ECO:0000313" key="2">
    <source>
        <dbReference type="Proteomes" id="UP001186974"/>
    </source>
</evidence>
<evidence type="ECO:0000313" key="1">
    <source>
        <dbReference type="EMBL" id="KAK3067820.1"/>
    </source>
</evidence>
<comment type="caution">
    <text evidence="1">The sequence shown here is derived from an EMBL/GenBank/DDBJ whole genome shotgun (WGS) entry which is preliminary data.</text>
</comment>
<sequence>MHLPTQHVDEKMPVATDVRLGSGEENQWQRIIATWSPEERQAREKKLLRKVDFRLLPILIIMYIMNYI</sequence>
<protein>
    <submittedName>
        <fullName evidence="1">Uncharacterized protein</fullName>
    </submittedName>
</protein>
<organism evidence="1 2">
    <name type="scientific">Coniosporium uncinatum</name>
    <dbReference type="NCBI Taxonomy" id="93489"/>
    <lineage>
        <taxon>Eukaryota</taxon>
        <taxon>Fungi</taxon>
        <taxon>Dikarya</taxon>
        <taxon>Ascomycota</taxon>
        <taxon>Pezizomycotina</taxon>
        <taxon>Dothideomycetes</taxon>
        <taxon>Dothideomycetes incertae sedis</taxon>
        <taxon>Coniosporium</taxon>
    </lineage>
</organism>
<gene>
    <name evidence="1" type="ORF">LTS18_000928</name>
</gene>
<dbReference type="EMBL" id="JAWDJW010005435">
    <property type="protein sequence ID" value="KAK3067820.1"/>
    <property type="molecule type" value="Genomic_DNA"/>
</dbReference>
<name>A0ACC3DFF8_9PEZI</name>